<dbReference type="PANTHER" id="PTHR24104:SF25">
    <property type="entry name" value="PROTEIN LIN-41"/>
    <property type="match status" value="1"/>
</dbReference>
<dbReference type="EMBL" id="JACXZA010000003">
    <property type="protein sequence ID" value="MBD3920139.1"/>
    <property type="molecule type" value="Genomic_DNA"/>
</dbReference>
<feature type="repeat" description="NHL" evidence="2">
    <location>
        <begin position="62"/>
        <end position="94"/>
    </location>
</feature>
<evidence type="ECO:0000256" key="4">
    <source>
        <dbReference type="SAM" id="SignalP"/>
    </source>
</evidence>
<reference evidence="5 6" key="1">
    <citation type="submission" date="2020-09" db="EMBL/GenBank/DDBJ databases">
        <title>Paenibacillus sp. strain PR3 16S rRNA gene Genome sequencing and assembly.</title>
        <authorList>
            <person name="Kim J."/>
        </authorList>
    </citation>
    <scope>NUCLEOTIDE SEQUENCE [LARGE SCALE GENOMIC DNA]</scope>
    <source>
        <strain evidence="5 6">PR3</strain>
    </source>
</reference>
<dbReference type="InterPro" id="IPR011042">
    <property type="entry name" value="6-blade_b-propeller_TolB-like"/>
</dbReference>
<dbReference type="CDD" id="cd05819">
    <property type="entry name" value="NHL"/>
    <property type="match status" value="1"/>
</dbReference>
<keyword evidence="6" id="KW-1185">Reference proteome</keyword>
<feature type="signal peptide" evidence="4">
    <location>
        <begin position="1"/>
        <end position="25"/>
    </location>
</feature>
<keyword evidence="3" id="KW-0812">Transmembrane</keyword>
<evidence type="ECO:0000256" key="1">
    <source>
        <dbReference type="ARBA" id="ARBA00022737"/>
    </source>
</evidence>
<dbReference type="RefSeq" id="WP_191204384.1">
    <property type="nucleotide sequence ID" value="NZ_JACXZA010000003.1"/>
</dbReference>
<dbReference type="PANTHER" id="PTHR24104">
    <property type="entry name" value="E3 UBIQUITIN-PROTEIN LIGASE NHLRC1-RELATED"/>
    <property type="match status" value="1"/>
</dbReference>
<evidence type="ECO:0000256" key="2">
    <source>
        <dbReference type="PROSITE-ProRule" id="PRU00504"/>
    </source>
</evidence>
<dbReference type="InterPro" id="IPR001258">
    <property type="entry name" value="NHL_repeat"/>
</dbReference>
<dbReference type="SUPFAM" id="SSF101898">
    <property type="entry name" value="NHL repeat"/>
    <property type="match status" value="1"/>
</dbReference>
<keyword evidence="1" id="KW-0677">Repeat</keyword>
<feature type="repeat" description="NHL" evidence="2">
    <location>
        <begin position="104"/>
        <end position="143"/>
    </location>
</feature>
<feature type="chain" id="PRO_5047445692" evidence="4">
    <location>
        <begin position="26"/>
        <end position="487"/>
    </location>
</feature>
<keyword evidence="4" id="KW-0732">Signal</keyword>
<keyword evidence="3" id="KW-1133">Transmembrane helix</keyword>
<dbReference type="InterPro" id="IPR050952">
    <property type="entry name" value="TRIM-NHL_E3_ligases"/>
</dbReference>
<protein>
    <submittedName>
        <fullName evidence="5">NHL repeat-containing protein</fullName>
    </submittedName>
</protein>
<dbReference type="Pfam" id="PF01436">
    <property type="entry name" value="NHL"/>
    <property type="match status" value="2"/>
</dbReference>
<feature type="transmembrane region" description="Helical" evidence="3">
    <location>
        <begin position="453"/>
        <end position="474"/>
    </location>
</feature>
<evidence type="ECO:0000313" key="5">
    <source>
        <dbReference type="EMBL" id="MBD3920139.1"/>
    </source>
</evidence>
<organism evidence="5 6">
    <name type="scientific">Paenibacillus terricola</name>
    <dbReference type="NCBI Taxonomy" id="2763503"/>
    <lineage>
        <taxon>Bacteria</taxon>
        <taxon>Bacillati</taxon>
        <taxon>Bacillota</taxon>
        <taxon>Bacilli</taxon>
        <taxon>Bacillales</taxon>
        <taxon>Paenibacillaceae</taxon>
        <taxon>Paenibacillus</taxon>
    </lineage>
</organism>
<accession>A0ABR8MVZ3</accession>
<sequence>MRSRRMLIVLAAIVMLVSGAAPAYAASAPYESYNYNYWRDAVPSPEAYMPSRSITGETLGIGNFLEPSDMYAAANGNVYVLDRGNNRIVVMDSGWKLKNVIAGFDNNGKQDGFNKPEGMFVADDGTLYIADTENKRVVILHSDGQLAGIVEKPKSDILASNFEFVPLKLTVDRAKRVYVVTRGVFEGIVQFDSDGTFIGFVGTNKVQPNAADYAWRLYSTKAQRAKMVLFIPTEFSNVDIDSKGFVYATNIDPGSDTPVKRISPSGDDVLKRYGYFPVKGDIRYRQMGNDGGPSQLVDVKVREAGMYSVLDSFRSRIFTYDEEGNLLYEFGGKGNQLGTFKLPVAIEAIGERVAVLDQGRGRIVEFNPTAFGSAVNKAVALHNDGQDQAAVEVWQQVLKLNSNYDIAYIGIGKSYLMEKRNKEAMTYFKLGLDRKDYSVAYKRYRREVIKEHFGQTMTVILVIALASWAAWVVVRYRRRRRLISHEG</sequence>
<comment type="caution">
    <text evidence="5">The sequence shown here is derived from an EMBL/GenBank/DDBJ whole genome shotgun (WGS) entry which is preliminary data.</text>
</comment>
<dbReference type="InterPro" id="IPR011990">
    <property type="entry name" value="TPR-like_helical_dom_sf"/>
</dbReference>
<dbReference type="Proteomes" id="UP000609346">
    <property type="component" value="Unassembled WGS sequence"/>
</dbReference>
<evidence type="ECO:0000313" key="6">
    <source>
        <dbReference type="Proteomes" id="UP000609346"/>
    </source>
</evidence>
<dbReference type="Gene3D" id="2.120.10.30">
    <property type="entry name" value="TolB, C-terminal domain"/>
    <property type="match status" value="2"/>
</dbReference>
<dbReference type="PROSITE" id="PS51125">
    <property type="entry name" value="NHL"/>
    <property type="match status" value="2"/>
</dbReference>
<dbReference type="SUPFAM" id="SSF48452">
    <property type="entry name" value="TPR-like"/>
    <property type="match status" value="1"/>
</dbReference>
<proteinExistence type="predicted"/>
<keyword evidence="3" id="KW-0472">Membrane</keyword>
<name>A0ABR8MVZ3_9BACL</name>
<gene>
    <name evidence="5" type="ORF">H8B09_15345</name>
</gene>
<evidence type="ECO:0000256" key="3">
    <source>
        <dbReference type="SAM" id="Phobius"/>
    </source>
</evidence>